<evidence type="ECO:0000256" key="5">
    <source>
        <dbReference type="ARBA" id="ARBA00022519"/>
    </source>
</evidence>
<dbReference type="PROSITE" id="PS50111">
    <property type="entry name" value="CHEMOTAXIS_TRANSDUC_2"/>
    <property type="match status" value="1"/>
</dbReference>
<evidence type="ECO:0000256" key="11">
    <source>
        <dbReference type="PROSITE-ProRule" id="PRU00284"/>
    </source>
</evidence>
<keyword evidence="2" id="KW-1003">Cell membrane</keyword>
<dbReference type="InterPro" id="IPR035965">
    <property type="entry name" value="PAS-like_dom_sf"/>
</dbReference>
<dbReference type="CDD" id="cd11386">
    <property type="entry name" value="MCP_signal"/>
    <property type="match status" value="1"/>
</dbReference>
<dbReference type="FunFam" id="1.10.287.950:FF:000001">
    <property type="entry name" value="Methyl-accepting chemotaxis sensory transducer"/>
    <property type="match status" value="1"/>
</dbReference>
<dbReference type="Proteomes" id="UP001304419">
    <property type="component" value="Chromosome 1"/>
</dbReference>
<dbReference type="GO" id="GO:0052131">
    <property type="term" value="P:positive aerotaxis"/>
    <property type="evidence" value="ECO:0007669"/>
    <property type="project" value="UniProtKB-ARBA"/>
</dbReference>
<dbReference type="Gene3D" id="1.10.287.950">
    <property type="entry name" value="Methyl-accepting chemotaxis protein"/>
    <property type="match status" value="1"/>
</dbReference>
<evidence type="ECO:0000313" key="16">
    <source>
        <dbReference type="EMBL" id="WOX28043.1"/>
    </source>
</evidence>
<keyword evidence="3" id="KW-0488">Methylation</keyword>
<dbReference type="InterPro" id="IPR001610">
    <property type="entry name" value="PAC"/>
</dbReference>
<keyword evidence="4" id="KW-0145">Chemotaxis</keyword>
<dbReference type="SMART" id="SM00086">
    <property type="entry name" value="PAC"/>
    <property type="match status" value="1"/>
</dbReference>
<feature type="transmembrane region" description="Helical" evidence="13">
    <location>
        <begin position="151"/>
        <end position="172"/>
    </location>
</feature>
<evidence type="ECO:0000256" key="13">
    <source>
        <dbReference type="SAM" id="Phobius"/>
    </source>
</evidence>
<evidence type="ECO:0000259" key="14">
    <source>
        <dbReference type="PROSITE" id="PS50111"/>
    </source>
</evidence>
<evidence type="ECO:0000256" key="3">
    <source>
        <dbReference type="ARBA" id="ARBA00022481"/>
    </source>
</evidence>
<dbReference type="Pfam" id="PF08447">
    <property type="entry name" value="PAS_3"/>
    <property type="match status" value="1"/>
</dbReference>
<evidence type="ECO:0000256" key="12">
    <source>
        <dbReference type="SAM" id="Coils"/>
    </source>
</evidence>
<evidence type="ECO:0000313" key="18">
    <source>
        <dbReference type="Proteomes" id="UP001304419"/>
    </source>
</evidence>
<evidence type="ECO:0000256" key="10">
    <source>
        <dbReference type="ARBA" id="ARBA00029447"/>
    </source>
</evidence>
<reference evidence="16 18" key="2">
    <citation type="submission" date="2023-10" db="EMBL/GenBank/DDBJ databases">
        <title>To unveil natural product biosynthetic capacity in Pseudoalteromonas.</title>
        <authorList>
            <person name="Wang J."/>
        </authorList>
    </citation>
    <scope>NUCLEOTIDE SEQUENCE [LARGE SCALE GENOMIC DNA]</scope>
    <source>
        <strain evidence="16 18">DSM 15914</strain>
    </source>
</reference>
<keyword evidence="18" id="KW-1185">Reference proteome</keyword>
<dbReference type="Proteomes" id="UP000646877">
    <property type="component" value="Unassembled WGS sequence"/>
</dbReference>
<accession>A0A8I2H3H2</accession>
<dbReference type="SUPFAM" id="SSF58104">
    <property type="entry name" value="Methyl-accepting chemotaxis protein (MCP) signaling domain"/>
    <property type="match status" value="1"/>
</dbReference>
<organism evidence="15 17">
    <name type="scientific">Pseudoalteromonas maricaloris</name>
    <dbReference type="NCBI Taxonomy" id="184924"/>
    <lineage>
        <taxon>Bacteria</taxon>
        <taxon>Pseudomonadati</taxon>
        <taxon>Pseudomonadota</taxon>
        <taxon>Gammaproteobacteria</taxon>
        <taxon>Alteromonadales</taxon>
        <taxon>Pseudoalteromonadaceae</taxon>
        <taxon>Pseudoalteromonas</taxon>
    </lineage>
</organism>
<dbReference type="Pfam" id="PF00015">
    <property type="entry name" value="MCPsignal"/>
    <property type="match status" value="1"/>
</dbReference>
<feature type="domain" description="Methyl-accepting transducer" evidence="14">
    <location>
        <begin position="250"/>
        <end position="486"/>
    </location>
</feature>
<evidence type="ECO:0000256" key="1">
    <source>
        <dbReference type="ARBA" id="ARBA00004429"/>
    </source>
</evidence>
<dbReference type="FunFam" id="3.30.450.20:FF:000046">
    <property type="entry name" value="Aerotaxis sensor receptor"/>
    <property type="match status" value="1"/>
</dbReference>
<evidence type="ECO:0000256" key="2">
    <source>
        <dbReference type="ARBA" id="ARBA00022475"/>
    </source>
</evidence>
<dbReference type="InterPro" id="IPR004089">
    <property type="entry name" value="MCPsignal_dom"/>
</dbReference>
<dbReference type="Gene3D" id="3.30.450.20">
    <property type="entry name" value="PAS domain"/>
    <property type="match status" value="1"/>
</dbReference>
<evidence type="ECO:0000313" key="17">
    <source>
        <dbReference type="Proteomes" id="UP000646877"/>
    </source>
</evidence>
<dbReference type="InterPro" id="IPR013655">
    <property type="entry name" value="PAS_fold_3"/>
</dbReference>
<dbReference type="PANTHER" id="PTHR32089">
    <property type="entry name" value="METHYL-ACCEPTING CHEMOTAXIS PROTEIN MCPB"/>
    <property type="match status" value="1"/>
</dbReference>
<evidence type="ECO:0000256" key="9">
    <source>
        <dbReference type="ARBA" id="ARBA00023224"/>
    </source>
</evidence>
<dbReference type="GO" id="GO:0005886">
    <property type="term" value="C:plasma membrane"/>
    <property type="evidence" value="ECO:0007669"/>
    <property type="project" value="UniProtKB-SubCell"/>
</dbReference>
<keyword evidence="12" id="KW-0175">Coiled coil</keyword>
<keyword evidence="5" id="KW-0997">Cell inner membrane</keyword>
<dbReference type="PANTHER" id="PTHR32089:SF112">
    <property type="entry name" value="LYSOZYME-LIKE PROTEIN-RELATED"/>
    <property type="match status" value="1"/>
</dbReference>
<evidence type="ECO:0000313" key="15">
    <source>
        <dbReference type="EMBL" id="NLR22436.1"/>
    </source>
</evidence>
<comment type="subcellular location">
    <subcellularLocation>
        <location evidence="1">Cell inner membrane</location>
        <topology evidence="1">Multi-pass membrane protein</topology>
    </subcellularLocation>
</comment>
<dbReference type="AlphaFoldDB" id="A0A8I2H3H2"/>
<dbReference type="CDD" id="cd00130">
    <property type="entry name" value="PAS"/>
    <property type="match status" value="1"/>
</dbReference>
<keyword evidence="7 13" id="KW-1133">Transmembrane helix</keyword>
<keyword evidence="9 11" id="KW-0807">Transducer</keyword>
<dbReference type="EMBL" id="CP137578">
    <property type="protein sequence ID" value="WOX28043.1"/>
    <property type="molecule type" value="Genomic_DNA"/>
</dbReference>
<evidence type="ECO:0000256" key="8">
    <source>
        <dbReference type="ARBA" id="ARBA00023136"/>
    </source>
</evidence>
<comment type="similarity">
    <text evidence="10">Belongs to the methyl-accepting chemotaxis (MCP) protein family.</text>
</comment>
<proteinExistence type="inferred from homology"/>
<evidence type="ECO:0000256" key="4">
    <source>
        <dbReference type="ARBA" id="ARBA00022500"/>
    </source>
</evidence>
<evidence type="ECO:0000256" key="7">
    <source>
        <dbReference type="ARBA" id="ARBA00022989"/>
    </source>
</evidence>
<gene>
    <name evidence="15" type="ORF">F9Y85_14115</name>
    <name evidence="16" type="ORF">R5H13_15525</name>
</gene>
<evidence type="ECO:0000256" key="6">
    <source>
        <dbReference type="ARBA" id="ARBA00022692"/>
    </source>
</evidence>
<dbReference type="SUPFAM" id="SSF55785">
    <property type="entry name" value="PYP-like sensor domain (PAS domain)"/>
    <property type="match status" value="1"/>
</dbReference>
<name>A0A8I2H3H2_9GAMM</name>
<dbReference type="SMART" id="SM00283">
    <property type="entry name" value="MA"/>
    <property type="match status" value="1"/>
</dbReference>
<dbReference type="GO" id="GO:0007165">
    <property type="term" value="P:signal transduction"/>
    <property type="evidence" value="ECO:0007669"/>
    <property type="project" value="UniProtKB-KW"/>
</dbReference>
<reference evidence="15" key="1">
    <citation type="submission" date="2019-10" db="EMBL/GenBank/DDBJ databases">
        <authorList>
            <person name="Paulsen S."/>
        </authorList>
    </citation>
    <scope>NUCLEOTIDE SEQUENCE</scope>
    <source>
        <strain evidence="15">LMG 19692</strain>
    </source>
</reference>
<dbReference type="RefSeq" id="WP_069022798.1">
    <property type="nucleotide sequence ID" value="NZ_CBCSDF010000011.1"/>
</dbReference>
<sequence>MTKGRADYTGKENDYPSSYNLLSTTNVKGQIKYANSQFCEVAGFSLSELEGKPHNIVRHPTMPKAAFKNLWDYIEAGKPWMGMVKNRCKNGDHYWVNAFVTPIKDASGKTVEYQSVRTKPSREVVNRAEEIYTDLNNGVSPSKFTRASWSLSAQMMAIIIVFYALTMLISTLSSPWNYLAETLLTLAVLFITYSRLAPVRSLSEKAKKVYDNPLMQKVYLNKVNDVASIELALLARESELRAVLGRVKDASATVSEYATKTMQECKTSSDILNRQQAQTGSLATAINQMSVSIGEIASNTNNAAQQSEAALESVVKGNKAVDDNMENNYALSEELSRTQKDIEDLNAQTVNIEGVVDVIRGISEQTNLLALNAAIEAARAGEQGRGFAVVADEVRALAQRTQDSTAEINGIIADLRQRAERAVTAIQSGVERSSECVVKAEGTKVSLETINTIVNEISGLNYQIATSTEEMSSVSNELNANAVTISGLADESMKSARKTHETMKNTEQALENQEVLVEQFIRKLNSAHR</sequence>
<dbReference type="NCBIfam" id="TIGR00229">
    <property type="entry name" value="sensory_box"/>
    <property type="match status" value="1"/>
</dbReference>
<dbReference type="EMBL" id="WEIA01000008">
    <property type="protein sequence ID" value="NLR22436.1"/>
    <property type="molecule type" value="Genomic_DNA"/>
</dbReference>
<protein>
    <submittedName>
        <fullName evidence="15 16">Methyl-accepting chemotaxis protein</fullName>
    </submittedName>
</protein>
<keyword evidence="6 13" id="KW-0812">Transmembrane</keyword>
<keyword evidence="8 13" id="KW-0472">Membrane</keyword>
<dbReference type="InterPro" id="IPR000014">
    <property type="entry name" value="PAS"/>
</dbReference>
<feature type="coiled-coil region" evidence="12">
    <location>
        <begin position="493"/>
        <end position="523"/>
    </location>
</feature>